<evidence type="ECO:0000256" key="1">
    <source>
        <dbReference type="ARBA" id="ARBA00004429"/>
    </source>
</evidence>
<dbReference type="InterPro" id="IPR013525">
    <property type="entry name" value="ABC2_TM"/>
</dbReference>
<accession>A0A7X2N125</accession>
<evidence type="ECO:0000256" key="4">
    <source>
        <dbReference type="ARBA" id="ARBA00022475"/>
    </source>
</evidence>
<keyword evidence="5" id="KW-0997">Cell inner membrane</keyword>
<keyword evidence="12" id="KW-1185">Reference proteome</keyword>
<evidence type="ECO:0000256" key="9">
    <source>
        <dbReference type="RuleBase" id="RU361157"/>
    </source>
</evidence>
<evidence type="ECO:0000256" key="3">
    <source>
        <dbReference type="ARBA" id="ARBA00022448"/>
    </source>
</evidence>
<evidence type="ECO:0000256" key="6">
    <source>
        <dbReference type="ARBA" id="ARBA00022692"/>
    </source>
</evidence>
<dbReference type="PROSITE" id="PS51012">
    <property type="entry name" value="ABC_TM2"/>
    <property type="match status" value="1"/>
</dbReference>
<keyword evidence="8 9" id="KW-0472">Membrane</keyword>
<feature type="transmembrane region" description="Helical" evidence="9">
    <location>
        <begin position="173"/>
        <end position="192"/>
    </location>
</feature>
<keyword evidence="4 9" id="KW-1003">Cell membrane</keyword>
<evidence type="ECO:0000259" key="10">
    <source>
        <dbReference type="PROSITE" id="PS51012"/>
    </source>
</evidence>
<dbReference type="Pfam" id="PF01061">
    <property type="entry name" value="ABC2_membrane"/>
    <property type="match status" value="1"/>
</dbReference>
<sequence length="261" mass="29526">MNVFSDIYKYRELLKTNIKKDIRGKYKGSFLGILWSFLTPLLQVLVYWIVFPYLLGRAGTEDNYLCYLVTGIIPWTFFTSAVTLGTICIKNNKGIIKKVYFPRSILPISVCLSTLVNFFISCTIVLIFCIGTGAGISYHLILLPIIAFTQLILTLGIVFILSAINVYVQDIEFAVQFIINMGFYATPILYSMSLLPEGNILTTLISLNPITVLVNAYRDIFLYHAWPDPMGLLYVLVLSFVVLIIGYLIFGKLEKGFAEQF</sequence>
<keyword evidence="3 9" id="KW-0813">Transport</keyword>
<organism evidence="11 12">
    <name type="scientific">Floccifex porci</name>
    <dbReference type="NCBI Taxonomy" id="2606629"/>
    <lineage>
        <taxon>Bacteria</taxon>
        <taxon>Bacillati</taxon>
        <taxon>Bacillota</taxon>
        <taxon>Erysipelotrichia</taxon>
        <taxon>Erysipelotrichales</taxon>
        <taxon>Erysipelotrichaceae</taxon>
        <taxon>Floccifex</taxon>
    </lineage>
</organism>
<evidence type="ECO:0000313" key="11">
    <source>
        <dbReference type="EMBL" id="MSS00535.1"/>
    </source>
</evidence>
<evidence type="ECO:0000256" key="8">
    <source>
        <dbReference type="ARBA" id="ARBA00023136"/>
    </source>
</evidence>
<dbReference type="InterPro" id="IPR047817">
    <property type="entry name" value="ABC2_TM_bact-type"/>
</dbReference>
<feature type="transmembrane region" description="Helical" evidence="9">
    <location>
        <begin position="140"/>
        <end position="161"/>
    </location>
</feature>
<keyword evidence="6 9" id="KW-0812">Transmembrane</keyword>
<evidence type="ECO:0000313" key="12">
    <source>
        <dbReference type="Proteomes" id="UP000470082"/>
    </source>
</evidence>
<evidence type="ECO:0000256" key="7">
    <source>
        <dbReference type="ARBA" id="ARBA00022989"/>
    </source>
</evidence>
<comment type="caution">
    <text evidence="11">The sequence shown here is derived from an EMBL/GenBank/DDBJ whole genome shotgun (WGS) entry which is preliminary data.</text>
</comment>
<proteinExistence type="inferred from homology"/>
<dbReference type="Proteomes" id="UP000470082">
    <property type="component" value="Unassembled WGS sequence"/>
</dbReference>
<keyword evidence="7 9" id="KW-1133">Transmembrane helix</keyword>
<dbReference type="PANTHER" id="PTHR30413:SF8">
    <property type="entry name" value="TRANSPORT PERMEASE PROTEIN"/>
    <property type="match status" value="1"/>
</dbReference>
<feature type="transmembrane region" description="Helical" evidence="9">
    <location>
        <begin position="231"/>
        <end position="250"/>
    </location>
</feature>
<dbReference type="GO" id="GO:0140359">
    <property type="term" value="F:ABC-type transporter activity"/>
    <property type="evidence" value="ECO:0007669"/>
    <property type="project" value="InterPro"/>
</dbReference>
<dbReference type="EMBL" id="VUMM01000001">
    <property type="protein sequence ID" value="MSS00535.1"/>
    <property type="molecule type" value="Genomic_DNA"/>
</dbReference>
<feature type="transmembrane region" description="Helical" evidence="9">
    <location>
        <begin position="110"/>
        <end position="134"/>
    </location>
</feature>
<dbReference type="GO" id="GO:0015920">
    <property type="term" value="P:lipopolysaccharide transport"/>
    <property type="evidence" value="ECO:0007669"/>
    <property type="project" value="TreeGrafter"/>
</dbReference>
<evidence type="ECO:0000256" key="5">
    <source>
        <dbReference type="ARBA" id="ARBA00022519"/>
    </source>
</evidence>
<dbReference type="PANTHER" id="PTHR30413">
    <property type="entry name" value="INNER MEMBRANE TRANSPORT PERMEASE"/>
    <property type="match status" value="1"/>
</dbReference>
<dbReference type="GO" id="GO:0005886">
    <property type="term" value="C:plasma membrane"/>
    <property type="evidence" value="ECO:0007669"/>
    <property type="project" value="UniProtKB-SubCell"/>
</dbReference>
<dbReference type="RefSeq" id="WP_154459010.1">
    <property type="nucleotide sequence ID" value="NZ_VUMM01000001.1"/>
</dbReference>
<evidence type="ECO:0000256" key="2">
    <source>
        <dbReference type="ARBA" id="ARBA00007783"/>
    </source>
</evidence>
<protein>
    <recommendedName>
        <fullName evidence="9">Transport permease protein</fullName>
    </recommendedName>
</protein>
<reference evidence="11 12" key="1">
    <citation type="submission" date="2019-08" db="EMBL/GenBank/DDBJ databases">
        <title>In-depth cultivation of the pig gut microbiome towards novel bacterial diversity and tailored functional studies.</title>
        <authorList>
            <person name="Wylensek D."/>
            <person name="Hitch T.C.A."/>
            <person name="Clavel T."/>
        </authorList>
    </citation>
    <scope>NUCLEOTIDE SEQUENCE [LARGE SCALE GENOMIC DNA]</scope>
    <source>
        <strain evidence="11 12">LKV-178-WT-2G</strain>
    </source>
</reference>
<gene>
    <name evidence="11" type="ORF">FYJ50_00135</name>
</gene>
<name>A0A7X2N125_9FIRM</name>
<feature type="domain" description="ABC transmembrane type-2" evidence="10">
    <location>
        <begin position="31"/>
        <end position="253"/>
    </location>
</feature>
<comment type="subcellular location">
    <subcellularLocation>
        <location evidence="1">Cell inner membrane</location>
        <topology evidence="1">Multi-pass membrane protein</topology>
    </subcellularLocation>
    <subcellularLocation>
        <location evidence="9">Cell membrane</location>
        <topology evidence="9">Multi-pass membrane protein</topology>
    </subcellularLocation>
</comment>
<feature type="transmembrane region" description="Helical" evidence="9">
    <location>
        <begin position="67"/>
        <end position="89"/>
    </location>
</feature>
<dbReference type="AlphaFoldDB" id="A0A7X2N125"/>
<comment type="similarity">
    <text evidence="2 9">Belongs to the ABC-2 integral membrane protein family.</text>
</comment>
<feature type="transmembrane region" description="Helical" evidence="9">
    <location>
        <begin position="30"/>
        <end position="55"/>
    </location>
</feature>